<keyword evidence="4" id="KW-1185">Reference proteome</keyword>
<dbReference type="EMBL" id="JAPQKN010000003">
    <property type="protein sequence ID" value="KAJ5167464.1"/>
    <property type="molecule type" value="Genomic_DNA"/>
</dbReference>
<dbReference type="InterPro" id="IPR053008">
    <property type="entry name" value="Phomopsin_biosynth_assoc"/>
</dbReference>
<gene>
    <name evidence="3" type="ORF">N7482_006245</name>
</gene>
<name>A0A9W9I6B6_9EURO</name>
<dbReference type="PANTHER" id="PTHR35896:SF3">
    <property type="entry name" value="MAJOR FACILITATOR SUPERFAMILY TRANSPORTER"/>
    <property type="match status" value="1"/>
</dbReference>
<dbReference type="OrthoDB" id="3501153at2759"/>
<dbReference type="AlphaFoldDB" id="A0A9W9I6B6"/>
<keyword evidence="2" id="KW-1133">Transmembrane helix</keyword>
<accession>A0A9W9I6B6</accession>
<organism evidence="3 4">
    <name type="scientific">Penicillium canariense</name>
    <dbReference type="NCBI Taxonomy" id="189055"/>
    <lineage>
        <taxon>Eukaryota</taxon>
        <taxon>Fungi</taxon>
        <taxon>Dikarya</taxon>
        <taxon>Ascomycota</taxon>
        <taxon>Pezizomycotina</taxon>
        <taxon>Eurotiomycetes</taxon>
        <taxon>Eurotiomycetidae</taxon>
        <taxon>Eurotiales</taxon>
        <taxon>Aspergillaceae</taxon>
        <taxon>Penicillium</taxon>
    </lineage>
</organism>
<dbReference type="GeneID" id="81427546"/>
<feature type="region of interest" description="Disordered" evidence="1">
    <location>
        <begin position="1"/>
        <end position="27"/>
    </location>
</feature>
<sequence>MYRMEPSYDRVSSSEDGLDEPKKRPEPQRLRPWARNILLLSCLASALTGAVFGSISSTLTTSAVSHFHVNVNDAHASDLSPSSVVEPVSVEAADFMLDCGDTPAKARAQGCIFDTMLQLWVPPACLDSKLTERFVAEGNWTWYADKKAQHPIPYEVLSRGDHQVAFAADNYHRSHCYYTWEVLVRALRNHSPIMEEMISYDHVMHCRMAGLLPMEYDKTVAVEIHPGYTKCAPYSTWIRNLPEDKHSSLE</sequence>
<reference evidence="3" key="1">
    <citation type="submission" date="2022-11" db="EMBL/GenBank/DDBJ databases">
        <authorList>
            <person name="Petersen C."/>
        </authorList>
    </citation>
    <scope>NUCLEOTIDE SEQUENCE</scope>
    <source>
        <strain evidence="3">IBT 26290</strain>
    </source>
</reference>
<proteinExistence type="predicted"/>
<keyword evidence="2" id="KW-0812">Transmembrane</keyword>
<keyword evidence="2" id="KW-0472">Membrane</keyword>
<dbReference type="Proteomes" id="UP001149163">
    <property type="component" value="Unassembled WGS sequence"/>
</dbReference>
<feature type="transmembrane region" description="Helical" evidence="2">
    <location>
        <begin position="33"/>
        <end position="55"/>
    </location>
</feature>
<evidence type="ECO:0000313" key="3">
    <source>
        <dbReference type="EMBL" id="KAJ5167464.1"/>
    </source>
</evidence>
<dbReference type="PANTHER" id="PTHR35896">
    <property type="entry name" value="IG-LIKE DOMAIN-CONTAINING PROTEIN"/>
    <property type="match status" value="1"/>
</dbReference>
<evidence type="ECO:0000256" key="2">
    <source>
        <dbReference type="SAM" id="Phobius"/>
    </source>
</evidence>
<dbReference type="RefSeq" id="XP_056543925.1">
    <property type="nucleotide sequence ID" value="XM_056688370.1"/>
</dbReference>
<comment type="caution">
    <text evidence="3">The sequence shown here is derived from an EMBL/GenBank/DDBJ whole genome shotgun (WGS) entry which is preliminary data.</text>
</comment>
<evidence type="ECO:0000256" key="1">
    <source>
        <dbReference type="SAM" id="MobiDB-lite"/>
    </source>
</evidence>
<protein>
    <submittedName>
        <fullName evidence="3">Uncharacterized protein</fullName>
    </submittedName>
</protein>
<evidence type="ECO:0000313" key="4">
    <source>
        <dbReference type="Proteomes" id="UP001149163"/>
    </source>
</evidence>
<reference evidence="3" key="2">
    <citation type="journal article" date="2023" name="IMA Fungus">
        <title>Comparative genomic study of the Penicillium genus elucidates a diverse pangenome and 15 lateral gene transfer events.</title>
        <authorList>
            <person name="Petersen C."/>
            <person name="Sorensen T."/>
            <person name="Nielsen M.R."/>
            <person name="Sondergaard T.E."/>
            <person name="Sorensen J.L."/>
            <person name="Fitzpatrick D.A."/>
            <person name="Frisvad J.C."/>
            <person name="Nielsen K.L."/>
        </authorList>
    </citation>
    <scope>NUCLEOTIDE SEQUENCE</scope>
    <source>
        <strain evidence="3">IBT 26290</strain>
    </source>
</reference>